<proteinExistence type="predicted"/>
<sequence length="49" mass="5328">MSTSPSTYQLSVYQDQSAMPNPLSATTYAAFLFDVAYGLPAVSKLPIRQ</sequence>
<dbReference type="AlphaFoldDB" id="A0A1T4Y2N6"/>
<accession>A0A1T4Y2N6</accession>
<name>A0A1T4Y2N6_9GAMM</name>
<dbReference type="EMBL" id="FUYB01000033">
    <property type="protein sequence ID" value="SKA96052.1"/>
    <property type="molecule type" value="Genomic_DNA"/>
</dbReference>
<gene>
    <name evidence="1" type="ORF">SAMN02745130_03838</name>
</gene>
<keyword evidence="2" id="KW-1185">Reference proteome</keyword>
<dbReference type="Proteomes" id="UP000190460">
    <property type="component" value="Unassembled WGS sequence"/>
</dbReference>
<organism evidence="1 2">
    <name type="scientific">Thiothrix eikelboomii</name>
    <dbReference type="NCBI Taxonomy" id="92487"/>
    <lineage>
        <taxon>Bacteria</taxon>
        <taxon>Pseudomonadati</taxon>
        <taxon>Pseudomonadota</taxon>
        <taxon>Gammaproteobacteria</taxon>
        <taxon>Thiotrichales</taxon>
        <taxon>Thiotrichaceae</taxon>
        <taxon>Thiothrix</taxon>
    </lineage>
</organism>
<reference evidence="2" key="1">
    <citation type="submission" date="2017-02" db="EMBL/GenBank/DDBJ databases">
        <authorList>
            <person name="Varghese N."/>
            <person name="Submissions S."/>
        </authorList>
    </citation>
    <scope>NUCLEOTIDE SEQUENCE [LARGE SCALE GENOMIC DNA]</scope>
    <source>
        <strain evidence="2">ATCC 49788</strain>
    </source>
</reference>
<evidence type="ECO:0000313" key="2">
    <source>
        <dbReference type="Proteomes" id="UP000190460"/>
    </source>
</evidence>
<protein>
    <submittedName>
        <fullName evidence="1">Uncharacterized protein</fullName>
    </submittedName>
</protein>
<evidence type="ECO:0000313" key="1">
    <source>
        <dbReference type="EMBL" id="SKA96052.1"/>
    </source>
</evidence>